<reference evidence="2 3" key="1">
    <citation type="journal article" date="2018" name="Nat. Genet.">
        <title>The Rosa genome provides new insights in the design of modern roses.</title>
        <authorList>
            <person name="Bendahmane M."/>
        </authorList>
    </citation>
    <scope>NUCLEOTIDE SEQUENCE [LARGE SCALE GENOMIC DNA]</scope>
    <source>
        <strain evidence="3">cv. Old Blush</strain>
    </source>
</reference>
<dbReference type="Proteomes" id="UP000238479">
    <property type="component" value="Chromosome 6"/>
</dbReference>
<gene>
    <name evidence="2" type="ORF">RchiOBHm_Chr6g0291661</name>
</gene>
<keyword evidence="1" id="KW-0472">Membrane</keyword>
<proteinExistence type="predicted"/>
<evidence type="ECO:0000313" key="2">
    <source>
        <dbReference type="EMBL" id="PRQ26169.1"/>
    </source>
</evidence>
<sequence>MTLCWPLPSLVYYVLRRSSVNRLFLHCPIALAIWYRVFRACKVLGPNRLVAAVSWFSLLFFSFSVSLLLMF</sequence>
<dbReference type="Gramene" id="PRQ26169">
    <property type="protein sequence ID" value="PRQ26169"/>
    <property type="gene ID" value="RchiOBHm_Chr6g0291661"/>
</dbReference>
<dbReference type="EMBL" id="PDCK01000044">
    <property type="protein sequence ID" value="PRQ26169.1"/>
    <property type="molecule type" value="Genomic_DNA"/>
</dbReference>
<keyword evidence="1" id="KW-0812">Transmembrane</keyword>
<dbReference type="AlphaFoldDB" id="A0A2P6PW78"/>
<accession>A0A2P6PW78</accession>
<keyword evidence="3" id="KW-1185">Reference proteome</keyword>
<feature type="transmembrane region" description="Helical" evidence="1">
    <location>
        <begin position="20"/>
        <end position="37"/>
    </location>
</feature>
<keyword evidence="1" id="KW-1133">Transmembrane helix</keyword>
<protein>
    <submittedName>
        <fullName evidence="2">Uncharacterized protein</fullName>
    </submittedName>
</protein>
<comment type="caution">
    <text evidence="2">The sequence shown here is derived from an EMBL/GenBank/DDBJ whole genome shotgun (WGS) entry which is preliminary data.</text>
</comment>
<evidence type="ECO:0000313" key="3">
    <source>
        <dbReference type="Proteomes" id="UP000238479"/>
    </source>
</evidence>
<feature type="transmembrane region" description="Helical" evidence="1">
    <location>
        <begin position="49"/>
        <end position="70"/>
    </location>
</feature>
<organism evidence="2 3">
    <name type="scientific">Rosa chinensis</name>
    <name type="common">China rose</name>
    <dbReference type="NCBI Taxonomy" id="74649"/>
    <lineage>
        <taxon>Eukaryota</taxon>
        <taxon>Viridiplantae</taxon>
        <taxon>Streptophyta</taxon>
        <taxon>Embryophyta</taxon>
        <taxon>Tracheophyta</taxon>
        <taxon>Spermatophyta</taxon>
        <taxon>Magnoliopsida</taxon>
        <taxon>eudicotyledons</taxon>
        <taxon>Gunneridae</taxon>
        <taxon>Pentapetalae</taxon>
        <taxon>rosids</taxon>
        <taxon>fabids</taxon>
        <taxon>Rosales</taxon>
        <taxon>Rosaceae</taxon>
        <taxon>Rosoideae</taxon>
        <taxon>Rosoideae incertae sedis</taxon>
        <taxon>Rosa</taxon>
    </lineage>
</organism>
<evidence type="ECO:0000256" key="1">
    <source>
        <dbReference type="SAM" id="Phobius"/>
    </source>
</evidence>
<name>A0A2P6PW78_ROSCH</name>